<dbReference type="InterPro" id="IPR012340">
    <property type="entry name" value="NA-bd_OB-fold"/>
</dbReference>
<dbReference type="Gene3D" id="2.40.50.140">
    <property type="entry name" value="Nucleic acid-binding proteins"/>
    <property type="match status" value="1"/>
</dbReference>
<sequence length="97" mass="11083">MKIEEISERKTKDTIELEGKVIRANDPSDSEYGWSQRIILRDDTGEMGCWLNLDTKDDKVAKGASIKLEGKLSAEYTDKRTGKLKRSINGCKWNFVE</sequence>
<evidence type="ECO:0000313" key="1">
    <source>
        <dbReference type="EMBL" id="GAF86969.1"/>
    </source>
</evidence>
<evidence type="ECO:0008006" key="2">
    <source>
        <dbReference type="Google" id="ProtNLM"/>
    </source>
</evidence>
<gene>
    <name evidence="1" type="ORF">S01H1_30903</name>
</gene>
<comment type="caution">
    <text evidence="1">The sequence shown here is derived from an EMBL/GenBank/DDBJ whole genome shotgun (WGS) entry which is preliminary data.</text>
</comment>
<name>X0T173_9ZZZZ</name>
<protein>
    <recommendedName>
        <fullName evidence="2">OB domain-containing protein</fullName>
    </recommendedName>
</protein>
<dbReference type="EMBL" id="BARS01019045">
    <property type="protein sequence ID" value="GAF86969.1"/>
    <property type="molecule type" value="Genomic_DNA"/>
</dbReference>
<dbReference type="AlphaFoldDB" id="X0T173"/>
<accession>X0T173</accession>
<reference evidence="1" key="1">
    <citation type="journal article" date="2014" name="Front. Microbiol.">
        <title>High frequency of phylogenetically diverse reductive dehalogenase-homologous genes in deep subseafloor sedimentary metagenomes.</title>
        <authorList>
            <person name="Kawai M."/>
            <person name="Futagami T."/>
            <person name="Toyoda A."/>
            <person name="Takaki Y."/>
            <person name="Nishi S."/>
            <person name="Hori S."/>
            <person name="Arai W."/>
            <person name="Tsubouchi T."/>
            <person name="Morono Y."/>
            <person name="Uchiyama I."/>
            <person name="Ito T."/>
            <person name="Fujiyama A."/>
            <person name="Inagaki F."/>
            <person name="Takami H."/>
        </authorList>
    </citation>
    <scope>NUCLEOTIDE SEQUENCE</scope>
    <source>
        <strain evidence="1">Expedition CK06-06</strain>
    </source>
</reference>
<proteinExistence type="predicted"/>
<feature type="non-terminal residue" evidence="1">
    <location>
        <position position="97"/>
    </location>
</feature>
<organism evidence="1">
    <name type="scientific">marine sediment metagenome</name>
    <dbReference type="NCBI Taxonomy" id="412755"/>
    <lineage>
        <taxon>unclassified sequences</taxon>
        <taxon>metagenomes</taxon>
        <taxon>ecological metagenomes</taxon>
    </lineage>
</organism>